<evidence type="ECO:0000313" key="6">
    <source>
        <dbReference type="Proteomes" id="UP000663722"/>
    </source>
</evidence>
<name>A0A975C145_9BACT</name>
<dbReference type="EMBL" id="CP061800">
    <property type="protein sequence ID" value="QTA93894.1"/>
    <property type="molecule type" value="Genomic_DNA"/>
</dbReference>
<dbReference type="Pfam" id="PF00132">
    <property type="entry name" value="Hexapep"/>
    <property type="match status" value="1"/>
</dbReference>
<dbReference type="GO" id="GO:0005737">
    <property type="term" value="C:cytoplasm"/>
    <property type="evidence" value="ECO:0007669"/>
    <property type="project" value="InterPro"/>
</dbReference>
<keyword evidence="6" id="KW-1185">Reference proteome</keyword>
<comment type="catalytic activity">
    <reaction evidence="4">
        <text>L-serine + acetyl-CoA = O-acetyl-L-serine + CoA</text>
        <dbReference type="Rhea" id="RHEA:24560"/>
        <dbReference type="ChEBI" id="CHEBI:33384"/>
        <dbReference type="ChEBI" id="CHEBI:57287"/>
        <dbReference type="ChEBI" id="CHEBI:57288"/>
        <dbReference type="ChEBI" id="CHEBI:58340"/>
        <dbReference type="EC" id="2.3.1.30"/>
    </reaction>
</comment>
<keyword evidence="2 4" id="KW-0808">Transferase</keyword>
<organism evidence="5 6">
    <name type="scientific">Desulfonema magnum</name>
    <dbReference type="NCBI Taxonomy" id="45655"/>
    <lineage>
        <taxon>Bacteria</taxon>
        <taxon>Pseudomonadati</taxon>
        <taxon>Thermodesulfobacteriota</taxon>
        <taxon>Desulfobacteria</taxon>
        <taxon>Desulfobacterales</taxon>
        <taxon>Desulfococcaceae</taxon>
        <taxon>Desulfonema</taxon>
    </lineage>
</organism>
<dbReference type="CDD" id="cd03354">
    <property type="entry name" value="LbH_SAT"/>
    <property type="match status" value="1"/>
</dbReference>
<dbReference type="GO" id="GO:0009001">
    <property type="term" value="F:serine O-acetyltransferase activity"/>
    <property type="evidence" value="ECO:0007669"/>
    <property type="project" value="UniProtKB-EC"/>
</dbReference>
<reference evidence="5" key="1">
    <citation type="journal article" date="2021" name="Microb. Physiol.">
        <title>Proteogenomic Insights into the Physiology of Marine, Sulfate-Reducing, Filamentous Desulfonema limicola and Desulfonema magnum.</title>
        <authorList>
            <person name="Schnaars V."/>
            <person name="Wohlbrand L."/>
            <person name="Scheve S."/>
            <person name="Hinrichs C."/>
            <person name="Reinhardt R."/>
            <person name="Rabus R."/>
        </authorList>
    </citation>
    <scope>NUCLEOTIDE SEQUENCE</scope>
    <source>
        <strain evidence="5">4be13</strain>
    </source>
</reference>
<protein>
    <recommendedName>
        <fullName evidence="4">Serine acetyltransferase</fullName>
        <ecNumber evidence="4">2.3.1.30</ecNumber>
    </recommendedName>
</protein>
<evidence type="ECO:0000256" key="3">
    <source>
        <dbReference type="ARBA" id="ARBA00023315"/>
    </source>
</evidence>
<evidence type="ECO:0000256" key="2">
    <source>
        <dbReference type="ARBA" id="ARBA00022679"/>
    </source>
</evidence>
<dbReference type="Proteomes" id="UP000663722">
    <property type="component" value="Chromosome"/>
</dbReference>
<sequence>MFENIKADIRRLGHPKSWWIILRGLLSQGFQAILVYRVFHWLREKKIPAQPFRFIIERFIEITTGISIPAECRIGKGLRIHHFGGIILHPFVKIGENCTMYHCVTIGDRGGYGGAADIGDNVLIGAGAKIIGEITIGQNCRIGANAVVNRHMPDNSVAFGNPCVIKKREAHSGDRKQ</sequence>
<dbReference type="SUPFAM" id="SSF51161">
    <property type="entry name" value="Trimeric LpxA-like enzymes"/>
    <property type="match status" value="1"/>
</dbReference>
<dbReference type="Gene3D" id="2.160.10.10">
    <property type="entry name" value="Hexapeptide repeat proteins"/>
    <property type="match status" value="1"/>
</dbReference>
<gene>
    <name evidence="5" type="ORF">dnm_100020</name>
</gene>
<keyword evidence="3 4" id="KW-0012">Acyltransferase</keyword>
<evidence type="ECO:0000256" key="1">
    <source>
        <dbReference type="ARBA" id="ARBA00007274"/>
    </source>
</evidence>
<dbReference type="AlphaFoldDB" id="A0A975C145"/>
<evidence type="ECO:0000256" key="4">
    <source>
        <dbReference type="PIRNR" id="PIRNR000441"/>
    </source>
</evidence>
<dbReference type="PIRSF" id="PIRSF000441">
    <property type="entry name" value="CysE"/>
    <property type="match status" value="1"/>
</dbReference>
<proteinExistence type="inferred from homology"/>
<dbReference type="EC" id="2.3.1.30" evidence="4"/>
<dbReference type="KEGG" id="dmm:dnm_100020"/>
<dbReference type="InterPro" id="IPR001451">
    <property type="entry name" value="Hexapep"/>
</dbReference>
<accession>A0A975C145</accession>
<dbReference type="InterPro" id="IPR011004">
    <property type="entry name" value="Trimer_LpxA-like_sf"/>
</dbReference>
<evidence type="ECO:0000313" key="5">
    <source>
        <dbReference type="EMBL" id="QTA93894.1"/>
    </source>
</evidence>
<dbReference type="PANTHER" id="PTHR42811">
    <property type="entry name" value="SERINE ACETYLTRANSFERASE"/>
    <property type="match status" value="1"/>
</dbReference>
<comment type="similarity">
    <text evidence="1 4">Belongs to the transferase hexapeptide repeat family.</text>
</comment>
<dbReference type="GO" id="GO:0006535">
    <property type="term" value="P:cysteine biosynthetic process from serine"/>
    <property type="evidence" value="ECO:0007669"/>
    <property type="project" value="InterPro"/>
</dbReference>
<dbReference type="InterPro" id="IPR045304">
    <property type="entry name" value="LbH_SAT"/>
</dbReference>
<dbReference type="InterPro" id="IPR005881">
    <property type="entry name" value="Ser_O-AcTrfase"/>
</dbReference>
<dbReference type="RefSeq" id="WP_207680614.1">
    <property type="nucleotide sequence ID" value="NZ_CP061800.1"/>
</dbReference>